<name>A0ABX9BFB2_9BACL</name>
<keyword evidence="1" id="KW-0802">TPR repeat</keyword>
<dbReference type="Proteomes" id="UP000248827">
    <property type="component" value="Unassembled WGS sequence"/>
</dbReference>
<dbReference type="EMBL" id="QLLI01000013">
    <property type="protein sequence ID" value="RAI89778.1"/>
    <property type="molecule type" value="Genomic_DNA"/>
</dbReference>
<dbReference type="Pfam" id="PF13414">
    <property type="entry name" value="TPR_11"/>
    <property type="match status" value="1"/>
</dbReference>
<sequence>MGRCLTELKEYNAAIEVYDRAIRLFPTWERLYFNKGYVYLQLGNTENALIFCKRAVMINSNSEDALYYLALCYQKKEEAIIDFKKILISEPEDYEVRLQIAKIYLEENQFELTAYYLDSIVGFDSNNTVALYFKGKLLERQGNYEASIKLLEYEHLFRLESFNCEIVQQIRRSLKRYIIKSQRINVGFFFICKYLHKNVEGQ</sequence>
<evidence type="ECO:0000313" key="2">
    <source>
        <dbReference type="EMBL" id="RAI89778.1"/>
    </source>
</evidence>
<organism evidence="2 3">
    <name type="scientific">Paenibacillus pabuli</name>
    <dbReference type="NCBI Taxonomy" id="1472"/>
    <lineage>
        <taxon>Bacteria</taxon>
        <taxon>Bacillati</taxon>
        <taxon>Bacillota</taxon>
        <taxon>Bacilli</taxon>
        <taxon>Bacillales</taxon>
        <taxon>Paenibacillaceae</taxon>
        <taxon>Paenibacillus</taxon>
    </lineage>
</organism>
<dbReference type="SUPFAM" id="SSF48452">
    <property type="entry name" value="TPR-like"/>
    <property type="match status" value="1"/>
</dbReference>
<dbReference type="SMART" id="SM00028">
    <property type="entry name" value="TPR"/>
    <property type="match status" value="5"/>
</dbReference>
<reference evidence="2 3" key="1">
    <citation type="submission" date="2018-06" db="EMBL/GenBank/DDBJ databases">
        <title>Freshwater and sediment microbial communities from various areas in North America, analyzing microbe dynamics in response to fracking.</title>
        <authorList>
            <person name="Lamendella R."/>
        </authorList>
    </citation>
    <scope>NUCLEOTIDE SEQUENCE [LARGE SCALE GENOMIC DNA]</scope>
    <source>
        <strain evidence="2 3">NG-13</strain>
    </source>
</reference>
<keyword evidence="3" id="KW-1185">Reference proteome</keyword>
<evidence type="ECO:0000313" key="3">
    <source>
        <dbReference type="Proteomes" id="UP000248827"/>
    </source>
</evidence>
<dbReference type="PANTHER" id="PTHR12558">
    <property type="entry name" value="CELL DIVISION CYCLE 16,23,27"/>
    <property type="match status" value="1"/>
</dbReference>
<protein>
    <submittedName>
        <fullName evidence="2">TPR repeat protein</fullName>
    </submittedName>
</protein>
<dbReference type="PROSITE" id="PS50005">
    <property type="entry name" value="TPR"/>
    <property type="match status" value="1"/>
</dbReference>
<dbReference type="InterPro" id="IPR011990">
    <property type="entry name" value="TPR-like_helical_dom_sf"/>
</dbReference>
<gene>
    <name evidence="2" type="ORF">DET54_11361</name>
</gene>
<feature type="repeat" description="TPR" evidence="1">
    <location>
        <begin position="29"/>
        <end position="62"/>
    </location>
</feature>
<proteinExistence type="predicted"/>
<dbReference type="Gene3D" id="1.25.40.10">
    <property type="entry name" value="Tetratricopeptide repeat domain"/>
    <property type="match status" value="2"/>
</dbReference>
<dbReference type="InterPro" id="IPR019734">
    <property type="entry name" value="TPR_rpt"/>
</dbReference>
<dbReference type="RefSeq" id="WP_111620783.1">
    <property type="nucleotide sequence ID" value="NZ_QLLI01000013.1"/>
</dbReference>
<dbReference type="PANTHER" id="PTHR12558:SF13">
    <property type="entry name" value="CELL DIVISION CYCLE PROTEIN 27 HOMOLOG"/>
    <property type="match status" value="1"/>
</dbReference>
<accession>A0ABX9BFB2</accession>
<evidence type="ECO:0000256" key="1">
    <source>
        <dbReference type="PROSITE-ProRule" id="PRU00339"/>
    </source>
</evidence>
<comment type="caution">
    <text evidence="2">The sequence shown here is derived from an EMBL/GenBank/DDBJ whole genome shotgun (WGS) entry which is preliminary data.</text>
</comment>